<keyword evidence="2" id="KW-1185">Reference proteome</keyword>
<dbReference type="InterPro" id="IPR048444">
    <property type="entry name" value="DNMK"/>
</dbReference>
<gene>
    <name evidence="1" type="primary">48</name>
    <name evidence="1" type="ORF">PBI_CANTARE_48</name>
</gene>
<reference evidence="1 2" key="1">
    <citation type="submission" date="2018-10" db="EMBL/GenBank/DDBJ databases">
        <authorList>
            <person name="Zack K."/>
            <person name="Garlena R.A."/>
            <person name="Russell D.A."/>
            <person name="Pope W.H."/>
            <person name="Jacobs-Sera D."/>
            <person name="Hatfull G.F."/>
        </authorList>
    </citation>
    <scope>NUCLEOTIDE SEQUENCE [LARGE SCALE GENOMIC DNA]</scope>
</reference>
<dbReference type="Gene3D" id="3.40.50.300">
    <property type="entry name" value="P-loop containing nucleotide triphosphate hydrolases"/>
    <property type="match status" value="2"/>
</dbReference>
<dbReference type="GO" id="GO:0016301">
    <property type="term" value="F:kinase activity"/>
    <property type="evidence" value="ECO:0007669"/>
    <property type="project" value="UniProtKB-KW"/>
</dbReference>
<organism evidence="1 2">
    <name type="scientific">Brevibacterium phage Cantare</name>
    <dbReference type="NCBI Taxonomy" id="2338395"/>
    <lineage>
        <taxon>Viruses</taxon>
        <taxon>Duplodnaviria</taxon>
        <taxon>Heunggongvirae</taxon>
        <taxon>Uroviricota</taxon>
        <taxon>Caudoviricetes</taxon>
        <taxon>Cantarevirus</taxon>
        <taxon>Cantarevirus cantare</taxon>
    </lineage>
</organism>
<sequence length="217" mass="24470">MTSPMVSKASDVPLAKENMNMNIAPTIIGLTGYKGAGKTTVADILVDRHGFTRVSFGTALKDMIKRIDPVLGSEDGQLLHLSDIAHGDIDERQLKERFPEYRRFMQYLGTEGIRKVDGDFWVRALHNTMWKKFHEGHRRFVIDDCRFPNEASFILQNRDARLWLVEGRIGKTSDHASESHVGSLGETDTIDNGGDYDTLVNIVDQKIAVDHQNLHHA</sequence>
<protein>
    <submittedName>
        <fullName evidence="1">Deoxynucleoside monophosphate kinase</fullName>
    </submittedName>
</protein>
<evidence type="ECO:0000313" key="2">
    <source>
        <dbReference type="Proteomes" id="UP000279277"/>
    </source>
</evidence>
<accession>A0A3G3LYR6</accession>
<dbReference type="SUPFAM" id="SSF52540">
    <property type="entry name" value="P-loop containing nucleoside triphosphate hydrolases"/>
    <property type="match status" value="1"/>
</dbReference>
<keyword evidence="1" id="KW-0808">Transferase</keyword>
<dbReference type="KEGG" id="vg:77952984"/>
<keyword evidence="1" id="KW-0418">Kinase</keyword>
<dbReference type="EMBL" id="MK016493">
    <property type="protein sequence ID" value="AYQ99268.1"/>
    <property type="molecule type" value="Genomic_DNA"/>
</dbReference>
<name>A0A3G3LYR6_9CAUD</name>
<dbReference type="Proteomes" id="UP000279277">
    <property type="component" value="Segment"/>
</dbReference>
<dbReference type="RefSeq" id="YP_010676623.1">
    <property type="nucleotide sequence ID" value="NC_071014.1"/>
</dbReference>
<evidence type="ECO:0000313" key="1">
    <source>
        <dbReference type="EMBL" id="AYQ99268.1"/>
    </source>
</evidence>
<dbReference type="InterPro" id="IPR027417">
    <property type="entry name" value="P-loop_NTPase"/>
</dbReference>
<dbReference type="GeneID" id="77952984"/>
<proteinExistence type="predicted"/>
<dbReference type="Pfam" id="PF21448">
    <property type="entry name" value="DNMK"/>
    <property type="match status" value="1"/>
</dbReference>